<gene>
    <name evidence="7" type="ORF">EWM63_01900</name>
</gene>
<dbReference type="PROSITE" id="PS00675">
    <property type="entry name" value="SIGMA54_INTERACT_1"/>
    <property type="match status" value="1"/>
</dbReference>
<dbReference type="GO" id="GO:0043565">
    <property type="term" value="F:sequence-specific DNA binding"/>
    <property type="evidence" value="ECO:0007669"/>
    <property type="project" value="InterPro"/>
</dbReference>
<evidence type="ECO:0000256" key="5">
    <source>
        <dbReference type="ARBA" id="ARBA00023163"/>
    </source>
</evidence>
<dbReference type="InterPro" id="IPR004096">
    <property type="entry name" value="V4R"/>
</dbReference>
<evidence type="ECO:0000256" key="3">
    <source>
        <dbReference type="ARBA" id="ARBA00023015"/>
    </source>
</evidence>
<keyword evidence="2" id="KW-0067">ATP-binding</keyword>
<keyword evidence="5" id="KW-0804">Transcription</keyword>
<dbReference type="FunFam" id="3.40.50.300:FF:000006">
    <property type="entry name" value="DNA-binding transcriptional regulator NtrC"/>
    <property type="match status" value="1"/>
</dbReference>
<dbReference type="Pfam" id="PF00158">
    <property type="entry name" value="Sigma54_activat"/>
    <property type="match status" value="1"/>
</dbReference>
<feature type="domain" description="Sigma-54 factor interaction" evidence="6">
    <location>
        <begin position="228"/>
        <end position="457"/>
    </location>
</feature>
<dbReference type="CDD" id="cd00009">
    <property type="entry name" value="AAA"/>
    <property type="match status" value="1"/>
</dbReference>
<dbReference type="InterPro" id="IPR010523">
    <property type="entry name" value="XylR_N"/>
</dbReference>
<dbReference type="EMBL" id="CP035913">
    <property type="protein sequence ID" value="QBE67014.1"/>
    <property type="molecule type" value="Genomic_DNA"/>
</dbReference>
<dbReference type="SMART" id="SM00989">
    <property type="entry name" value="V4R"/>
    <property type="match status" value="1"/>
</dbReference>
<dbReference type="Pfam" id="PF25601">
    <property type="entry name" value="AAA_lid_14"/>
    <property type="match status" value="1"/>
</dbReference>
<dbReference type="Gene3D" id="1.10.8.60">
    <property type="match status" value="1"/>
</dbReference>
<dbReference type="PRINTS" id="PR01590">
    <property type="entry name" value="HTHFIS"/>
</dbReference>
<dbReference type="SUPFAM" id="SSF52540">
    <property type="entry name" value="P-loop containing nucleoside triphosphate hydrolases"/>
    <property type="match status" value="1"/>
</dbReference>
<keyword evidence="4" id="KW-0238">DNA-binding</keyword>
<dbReference type="GO" id="GO:0006355">
    <property type="term" value="P:regulation of DNA-templated transcription"/>
    <property type="evidence" value="ECO:0007669"/>
    <property type="project" value="InterPro"/>
</dbReference>
<keyword evidence="1" id="KW-0547">Nucleotide-binding</keyword>
<evidence type="ECO:0000313" key="7">
    <source>
        <dbReference type="EMBL" id="QBE67014.1"/>
    </source>
</evidence>
<dbReference type="Gene3D" id="3.40.50.300">
    <property type="entry name" value="P-loop containing nucleotide triphosphate hydrolases"/>
    <property type="match status" value="1"/>
</dbReference>
<evidence type="ECO:0000256" key="2">
    <source>
        <dbReference type="ARBA" id="ARBA00022840"/>
    </source>
</evidence>
<name>A0A4P6L6A4_9BURK</name>
<dbReference type="InterPro" id="IPR025943">
    <property type="entry name" value="Sigma_54_int_dom_ATP-bd_2"/>
</dbReference>
<dbReference type="PROSITE" id="PS50045">
    <property type="entry name" value="SIGMA54_INTERACT_4"/>
    <property type="match status" value="1"/>
</dbReference>
<proteinExistence type="predicted"/>
<accession>A0A4P6L6A4</accession>
<dbReference type="KEGG" id="plue:EWM63_01900"/>
<dbReference type="SUPFAM" id="SSF111126">
    <property type="entry name" value="Ligand-binding domain in the NO signalling and Golgi transport"/>
    <property type="match status" value="1"/>
</dbReference>
<dbReference type="InterPro" id="IPR002078">
    <property type="entry name" value="Sigma_54_int"/>
</dbReference>
<evidence type="ECO:0000313" key="8">
    <source>
        <dbReference type="Proteomes" id="UP000290637"/>
    </source>
</evidence>
<dbReference type="Gene3D" id="1.10.10.60">
    <property type="entry name" value="Homeodomain-like"/>
    <property type="match status" value="1"/>
</dbReference>
<dbReference type="Pfam" id="PF06505">
    <property type="entry name" value="XylR_N"/>
    <property type="match status" value="1"/>
</dbReference>
<dbReference type="Proteomes" id="UP000290637">
    <property type="component" value="Chromosome"/>
</dbReference>
<dbReference type="PROSITE" id="PS00676">
    <property type="entry name" value="SIGMA54_INTERACT_2"/>
    <property type="match status" value="1"/>
</dbReference>
<dbReference type="InterPro" id="IPR025944">
    <property type="entry name" value="Sigma_54_int_dom_CS"/>
</dbReference>
<dbReference type="PANTHER" id="PTHR32071">
    <property type="entry name" value="TRANSCRIPTIONAL REGULATORY PROTEIN"/>
    <property type="match status" value="1"/>
</dbReference>
<dbReference type="Pfam" id="PF02954">
    <property type="entry name" value="HTH_8"/>
    <property type="match status" value="1"/>
</dbReference>
<dbReference type="SMART" id="SM00382">
    <property type="entry name" value="AAA"/>
    <property type="match status" value="1"/>
</dbReference>
<keyword evidence="3" id="KW-0805">Transcription regulation</keyword>
<dbReference type="InterPro" id="IPR025662">
    <property type="entry name" value="Sigma_54_int_dom_ATP-bd_1"/>
</dbReference>
<keyword evidence="8" id="KW-1185">Reference proteome</keyword>
<reference evidence="7 8" key="1">
    <citation type="submission" date="2019-02" db="EMBL/GenBank/DDBJ databases">
        <title>Draft Genome Sequences of Six Type Strains of the Genus Massilia.</title>
        <authorList>
            <person name="Miess H."/>
            <person name="Frediansyhah A."/>
            <person name="Gross H."/>
        </authorList>
    </citation>
    <scope>NUCLEOTIDE SEQUENCE [LARGE SCALE GENOMIC DNA]</scope>
    <source>
        <strain evidence="7 8">DSM 17473</strain>
    </source>
</reference>
<dbReference type="Gene3D" id="3.30.1380.20">
    <property type="entry name" value="Trafficking protein particle complex subunit 3"/>
    <property type="match status" value="1"/>
</dbReference>
<dbReference type="InterPro" id="IPR027417">
    <property type="entry name" value="P-loop_NTPase"/>
</dbReference>
<evidence type="ECO:0000259" key="6">
    <source>
        <dbReference type="PROSITE" id="PS50045"/>
    </source>
</evidence>
<organism evidence="7 8">
    <name type="scientific">Pseudoduganella lutea</name>
    <dbReference type="NCBI Taxonomy" id="321985"/>
    <lineage>
        <taxon>Bacteria</taxon>
        <taxon>Pseudomonadati</taxon>
        <taxon>Pseudomonadota</taxon>
        <taxon>Betaproteobacteria</taxon>
        <taxon>Burkholderiales</taxon>
        <taxon>Oxalobacteraceae</taxon>
        <taxon>Telluria group</taxon>
        <taxon>Pseudoduganella</taxon>
    </lineage>
</organism>
<dbReference type="GO" id="GO:0005524">
    <property type="term" value="F:ATP binding"/>
    <property type="evidence" value="ECO:0007669"/>
    <property type="project" value="UniProtKB-KW"/>
</dbReference>
<sequence>MIEFPEDLDLRRLIRFSPDDGSIWLSESRMLLLHAASLGGLREEMVNSVGQEFTRRMFTRMGFASGKRDAELARKIRGNLTIEEAFATGPQMHMLEGGVQVIPVLGHMDVEKGEFHGEFIWRNSWEADAHVNAFGPQQDAVCWSLIGYASGYTSAFMGRFILFKETKCIGCSDDECRIVGKPVEEWPDAEDFTCFFEPESIVSQMLELSSQVETLRSSLKTSRTLEDMVGESPSFRQAYRLVEKAAETSVTVLLAGETGVGKERFARAIHNRSRRADKPFVTINCAALPHDLIEAELFGVEKGAFTGASNSRAGKFERADGGTLFLDELGELPLASQAKLLRALQEGEIERLGDDRPRKVDVRIVAATNVDLPEAVKAGRFRADLYYRLSVYPILIPPLRERRSDIPSMVSTMVEKFCALHEKRVAGVTDQAMRALTAYDWPGNVRELGNMIERGVILAGQGDWIECKELFPNFVLPEMERVAVDKAGALQDPGQEREGSLCDRILGSGMSLEDIENMVLREAVARCKGNLSGAARLLGITRPQLSYRLKRCTPGTADDHVPG</sequence>
<dbReference type="InterPro" id="IPR002197">
    <property type="entry name" value="HTH_Fis"/>
</dbReference>
<evidence type="ECO:0000256" key="1">
    <source>
        <dbReference type="ARBA" id="ARBA00022741"/>
    </source>
</evidence>
<dbReference type="InterPro" id="IPR024096">
    <property type="entry name" value="NO_sig/Golgi_transp_ligand-bd"/>
</dbReference>
<dbReference type="SUPFAM" id="SSF46689">
    <property type="entry name" value="Homeodomain-like"/>
    <property type="match status" value="1"/>
</dbReference>
<dbReference type="InterPro" id="IPR058031">
    <property type="entry name" value="AAA_lid_NorR"/>
</dbReference>
<dbReference type="AlphaFoldDB" id="A0A4P6L6A4"/>
<dbReference type="OrthoDB" id="9761705at2"/>
<dbReference type="Pfam" id="PF02830">
    <property type="entry name" value="V4R"/>
    <property type="match status" value="1"/>
</dbReference>
<evidence type="ECO:0000256" key="4">
    <source>
        <dbReference type="ARBA" id="ARBA00023125"/>
    </source>
</evidence>
<protein>
    <submittedName>
        <fullName evidence="7">Sigma-54-dependent Fis family transcriptional regulator</fullName>
    </submittedName>
</protein>
<dbReference type="InterPro" id="IPR003593">
    <property type="entry name" value="AAA+_ATPase"/>
</dbReference>
<dbReference type="PROSITE" id="PS00688">
    <property type="entry name" value="SIGMA54_INTERACT_3"/>
    <property type="match status" value="1"/>
</dbReference>
<dbReference type="RefSeq" id="WP_130190121.1">
    <property type="nucleotide sequence ID" value="NZ_CP035913.1"/>
</dbReference>
<dbReference type="InterPro" id="IPR009057">
    <property type="entry name" value="Homeodomain-like_sf"/>
</dbReference>